<dbReference type="InterPro" id="IPR001680">
    <property type="entry name" value="WD40_rpt"/>
</dbReference>
<reference evidence="5" key="1">
    <citation type="journal article" date="2020" name="mSystems">
        <title>Genome- and Community-Level Interaction Insights into Carbon Utilization and Element Cycling Functions of Hydrothermarchaeota in Hydrothermal Sediment.</title>
        <authorList>
            <person name="Zhou Z."/>
            <person name="Liu Y."/>
            <person name="Xu W."/>
            <person name="Pan J."/>
            <person name="Luo Z.H."/>
            <person name="Li M."/>
        </authorList>
    </citation>
    <scope>NUCLEOTIDE SEQUENCE [LARGE SCALE GENOMIC DNA]</scope>
    <source>
        <strain evidence="5">SpSt-374</strain>
    </source>
</reference>
<feature type="compositionally biased region" description="Basic and acidic residues" evidence="4">
    <location>
        <begin position="126"/>
        <end position="152"/>
    </location>
</feature>
<feature type="repeat" description="WD" evidence="3">
    <location>
        <begin position="227"/>
        <end position="268"/>
    </location>
</feature>
<feature type="repeat" description="WD" evidence="3">
    <location>
        <begin position="158"/>
        <end position="180"/>
    </location>
</feature>
<dbReference type="PROSITE" id="PS00678">
    <property type="entry name" value="WD_REPEATS_1"/>
    <property type="match status" value="3"/>
</dbReference>
<dbReference type="InterPro" id="IPR050505">
    <property type="entry name" value="WDR55/POC1"/>
</dbReference>
<feature type="repeat" description="WD" evidence="3">
    <location>
        <begin position="403"/>
        <end position="439"/>
    </location>
</feature>
<dbReference type="PANTHER" id="PTHR44019">
    <property type="entry name" value="WD REPEAT-CONTAINING PROTEIN 55"/>
    <property type="match status" value="1"/>
</dbReference>
<gene>
    <name evidence="5" type="ORF">ENR15_06485</name>
</gene>
<organism evidence="5">
    <name type="scientific">Planktothricoides sp. SpSt-374</name>
    <dbReference type="NCBI Taxonomy" id="2282167"/>
    <lineage>
        <taxon>Bacteria</taxon>
        <taxon>Bacillati</taxon>
        <taxon>Cyanobacteriota</taxon>
        <taxon>Cyanophyceae</taxon>
        <taxon>Oscillatoriophycideae</taxon>
        <taxon>Oscillatoriales</taxon>
        <taxon>Oscillatoriaceae</taxon>
        <taxon>Planktothricoides</taxon>
    </lineage>
</organism>
<evidence type="ECO:0000256" key="1">
    <source>
        <dbReference type="ARBA" id="ARBA00022574"/>
    </source>
</evidence>
<feature type="repeat" description="WD" evidence="3">
    <location>
        <begin position="269"/>
        <end position="310"/>
    </location>
</feature>
<sequence length="439" mass="47591">MQQPRPDDVVLGGQQPPPFNGVVLGGIEGARKRARYSSIPGQIVALQDALNYGPAGLDLIIEALQSPHHQIRWAAYSLLVNQPDPEIQQALTEHHPYKYIICLATLHGHTSAVRGVAISPPQGRWGDGETGRLGDGETWRRGDLETGRRQEGASESTIASASYDGTIKIWDLQTHRLLHTLQGHRDRVYSVAYRTTTDSDNAVLVSGSADNTIKIWHIPSGTCRQTLTGHTQNVCSVAVSPDGQTIASGSWDTSIRIWDITSGKCRQTLTGHFSWVYSIAFNPDGTQLASASADGAVRIWDLTTTRLRHILPSDGSILHGIAYNGPELPHGHTGQALLATCTNEGKINIWDASTGARVCTLIGHTKRLNSATFSPDGRTLISGSWDRTVKIWDPKRGITLRTLVGHTRKVNAVAISPDGQFIVSGSHDGTVKIWGILDC</sequence>
<comment type="caution">
    <text evidence="5">The sequence shown here is derived from an EMBL/GenBank/DDBJ whole genome shotgun (WGS) entry which is preliminary data.</text>
</comment>
<evidence type="ECO:0000313" key="5">
    <source>
        <dbReference type="EMBL" id="HGG00292.1"/>
    </source>
</evidence>
<dbReference type="CDD" id="cd00200">
    <property type="entry name" value="WD40"/>
    <property type="match status" value="1"/>
</dbReference>
<dbReference type="PRINTS" id="PR00320">
    <property type="entry name" value="GPROTEINBRPT"/>
</dbReference>
<dbReference type="InterPro" id="IPR036322">
    <property type="entry name" value="WD40_repeat_dom_sf"/>
</dbReference>
<dbReference type="PROSITE" id="PS50082">
    <property type="entry name" value="WD_REPEATS_2"/>
    <property type="match status" value="6"/>
</dbReference>
<dbReference type="AlphaFoldDB" id="A0A7C3VFT3"/>
<evidence type="ECO:0000256" key="4">
    <source>
        <dbReference type="SAM" id="MobiDB-lite"/>
    </source>
</evidence>
<dbReference type="Pfam" id="PF00400">
    <property type="entry name" value="WD40"/>
    <property type="match status" value="7"/>
</dbReference>
<evidence type="ECO:0000256" key="2">
    <source>
        <dbReference type="ARBA" id="ARBA00022737"/>
    </source>
</evidence>
<feature type="repeat" description="WD" evidence="3">
    <location>
        <begin position="181"/>
        <end position="226"/>
    </location>
</feature>
<accession>A0A7C3VFT3</accession>
<dbReference type="PROSITE" id="PS50294">
    <property type="entry name" value="WD_REPEATS_REGION"/>
    <property type="match status" value="5"/>
</dbReference>
<keyword evidence="1 3" id="KW-0853">WD repeat</keyword>
<dbReference type="SMART" id="SM00320">
    <property type="entry name" value="WD40"/>
    <property type="match status" value="7"/>
</dbReference>
<dbReference type="EMBL" id="DSPX01000060">
    <property type="protein sequence ID" value="HGG00292.1"/>
    <property type="molecule type" value="Genomic_DNA"/>
</dbReference>
<protein>
    <submittedName>
        <fullName evidence="5">WD40 repeat domain-containing protein</fullName>
    </submittedName>
</protein>
<feature type="region of interest" description="Disordered" evidence="4">
    <location>
        <begin position="117"/>
        <end position="157"/>
    </location>
</feature>
<dbReference type="InterPro" id="IPR015943">
    <property type="entry name" value="WD40/YVTN_repeat-like_dom_sf"/>
</dbReference>
<keyword evidence="2" id="KW-0677">Repeat</keyword>
<name>A0A7C3VFT3_9CYAN</name>
<dbReference type="Gene3D" id="2.130.10.10">
    <property type="entry name" value="YVTN repeat-like/Quinoprotein amine dehydrogenase"/>
    <property type="match status" value="3"/>
</dbReference>
<dbReference type="SUPFAM" id="SSF50978">
    <property type="entry name" value="WD40 repeat-like"/>
    <property type="match status" value="1"/>
</dbReference>
<feature type="repeat" description="WD" evidence="3">
    <location>
        <begin position="361"/>
        <end position="402"/>
    </location>
</feature>
<proteinExistence type="predicted"/>
<dbReference type="InterPro" id="IPR020472">
    <property type="entry name" value="WD40_PAC1"/>
</dbReference>
<evidence type="ECO:0000256" key="3">
    <source>
        <dbReference type="PROSITE-ProRule" id="PRU00221"/>
    </source>
</evidence>
<dbReference type="InterPro" id="IPR019775">
    <property type="entry name" value="WD40_repeat_CS"/>
</dbReference>
<dbReference type="PANTHER" id="PTHR44019:SF8">
    <property type="entry name" value="POC1 CENTRIOLAR PROTEIN HOMOLOG"/>
    <property type="match status" value="1"/>
</dbReference>